<comment type="caution">
    <text evidence="2">The sequence shown here is derived from an EMBL/GenBank/DDBJ whole genome shotgun (WGS) entry which is preliminary data.</text>
</comment>
<organism evidence="2 3">
    <name type="scientific">Gordonia tangerina</name>
    <dbReference type="NCBI Taxonomy" id="2911060"/>
    <lineage>
        <taxon>Bacteria</taxon>
        <taxon>Bacillati</taxon>
        <taxon>Actinomycetota</taxon>
        <taxon>Actinomycetes</taxon>
        <taxon>Mycobacteriales</taxon>
        <taxon>Gordoniaceae</taxon>
        <taxon>Gordonia</taxon>
    </lineage>
</organism>
<feature type="region of interest" description="Disordered" evidence="1">
    <location>
        <begin position="40"/>
        <end position="60"/>
    </location>
</feature>
<keyword evidence="3" id="KW-1185">Reference proteome</keyword>
<feature type="compositionally biased region" description="Low complexity" evidence="1">
    <location>
        <begin position="48"/>
        <end position="59"/>
    </location>
</feature>
<dbReference type="Proteomes" id="UP001108089">
    <property type="component" value="Unassembled WGS sequence"/>
</dbReference>
<accession>A0ABS9DGM6</accession>
<evidence type="ECO:0000256" key="1">
    <source>
        <dbReference type="SAM" id="MobiDB-lite"/>
    </source>
</evidence>
<dbReference type="EMBL" id="JAKGCU010000005">
    <property type="protein sequence ID" value="MCF3938382.1"/>
    <property type="molecule type" value="Genomic_DNA"/>
</dbReference>
<proteinExistence type="predicted"/>
<sequence>MTDITRKPSAADGLRGALGIATDSDEAASSDPIVRAAQLQRKYGSQKPAADPATDPLPLNTDRVTDVVRAALSGDTSVPQTAQTAQLIRDLVGPTPAEGRNE</sequence>
<evidence type="ECO:0000313" key="2">
    <source>
        <dbReference type="EMBL" id="MCF3938382.1"/>
    </source>
</evidence>
<protein>
    <submittedName>
        <fullName evidence="2">Uncharacterized protein</fullName>
    </submittedName>
</protein>
<evidence type="ECO:0000313" key="3">
    <source>
        <dbReference type="Proteomes" id="UP001108089"/>
    </source>
</evidence>
<reference evidence="2" key="1">
    <citation type="submission" date="2022-01" db="EMBL/GenBank/DDBJ databases">
        <title>Gordonia xiamenensis sp. nov., isolated from surface seawater in Xiamen.</title>
        <authorList>
            <person name="He Y.F."/>
        </authorList>
    </citation>
    <scope>NUCLEOTIDE SEQUENCE</scope>
    <source>
        <strain evidence="2">GW1C4-4</strain>
    </source>
</reference>
<dbReference type="RefSeq" id="WP_235723124.1">
    <property type="nucleotide sequence ID" value="NZ_JAKGCU010000005.1"/>
</dbReference>
<gene>
    <name evidence="2" type="ORF">L1892_08320</name>
</gene>
<name>A0ABS9DGM6_9ACTN</name>